<feature type="transmembrane region" description="Helical" evidence="9">
    <location>
        <begin position="573"/>
        <end position="599"/>
    </location>
</feature>
<dbReference type="InterPro" id="IPR005791">
    <property type="entry name" value="SecD"/>
</dbReference>
<feature type="compositionally biased region" description="Polar residues" evidence="10">
    <location>
        <begin position="146"/>
        <end position="158"/>
    </location>
</feature>
<feature type="domain" description="Protein export membrane protein SecD/SecF C-terminal" evidence="11">
    <location>
        <begin position="429"/>
        <end position="597"/>
    </location>
</feature>
<keyword evidence="4 9" id="KW-0812">Transmembrane</keyword>
<evidence type="ECO:0000256" key="4">
    <source>
        <dbReference type="ARBA" id="ARBA00022692"/>
    </source>
</evidence>
<evidence type="ECO:0000259" key="11">
    <source>
        <dbReference type="Pfam" id="PF02355"/>
    </source>
</evidence>
<evidence type="ECO:0000313" key="14">
    <source>
        <dbReference type="EMBL" id="GGM14082.1"/>
    </source>
</evidence>
<reference evidence="14" key="1">
    <citation type="journal article" date="2014" name="Int. J. Syst. Evol. Microbiol.">
        <title>Complete genome sequence of Corynebacterium casei LMG S-19264T (=DSM 44701T), isolated from a smear-ripened cheese.</title>
        <authorList>
            <consortium name="US DOE Joint Genome Institute (JGI-PGF)"/>
            <person name="Walter F."/>
            <person name="Albersmeier A."/>
            <person name="Kalinowski J."/>
            <person name="Ruckert C."/>
        </authorList>
    </citation>
    <scope>NUCLEOTIDE SEQUENCE</scope>
    <source>
        <strain evidence="14">CGMCC 4.7308</strain>
    </source>
</reference>
<evidence type="ECO:0000256" key="5">
    <source>
        <dbReference type="ARBA" id="ARBA00022927"/>
    </source>
</evidence>
<protein>
    <recommendedName>
        <fullName evidence="9">Protein translocase subunit SecD</fullName>
    </recommendedName>
</protein>
<feature type="transmembrane region" description="Helical" evidence="9">
    <location>
        <begin position="469"/>
        <end position="493"/>
    </location>
</feature>
<evidence type="ECO:0000256" key="1">
    <source>
        <dbReference type="ARBA" id="ARBA00004651"/>
    </source>
</evidence>
<dbReference type="Pfam" id="PF21760">
    <property type="entry name" value="SecD_1st"/>
    <property type="match status" value="1"/>
</dbReference>
<dbReference type="Gene3D" id="3.30.70.3220">
    <property type="match status" value="1"/>
</dbReference>
<dbReference type="NCBIfam" id="TIGR01129">
    <property type="entry name" value="secD"/>
    <property type="match status" value="1"/>
</dbReference>
<comment type="subcellular location">
    <subcellularLocation>
        <location evidence="1 9">Cell membrane</location>
        <topology evidence="1 9">Multi-pass membrane protein</topology>
    </subcellularLocation>
</comment>
<dbReference type="InterPro" id="IPR022813">
    <property type="entry name" value="SecD/SecF_arch_bac"/>
</dbReference>
<keyword evidence="6 9" id="KW-1133">Transmembrane helix</keyword>
<dbReference type="NCBIfam" id="TIGR00916">
    <property type="entry name" value="2A0604s01"/>
    <property type="match status" value="1"/>
</dbReference>
<evidence type="ECO:0000256" key="6">
    <source>
        <dbReference type="ARBA" id="ARBA00022989"/>
    </source>
</evidence>
<dbReference type="Gene3D" id="3.30.1360.200">
    <property type="match status" value="1"/>
</dbReference>
<dbReference type="HAMAP" id="MF_01463_B">
    <property type="entry name" value="SecD_B"/>
    <property type="match status" value="1"/>
</dbReference>
<evidence type="ECO:0000256" key="10">
    <source>
        <dbReference type="SAM" id="MobiDB-lite"/>
    </source>
</evidence>
<gene>
    <name evidence="9 14" type="primary">secD</name>
    <name evidence="14" type="ORF">GCM10011594_37580</name>
</gene>
<dbReference type="Pfam" id="PF22599">
    <property type="entry name" value="SecDF_P1_head"/>
    <property type="match status" value="1"/>
</dbReference>
<comment type="caution">
    <text evidence="14">The sequence shown here is derived from an EMBL/GenBank/DDBJ whole genome shotgun (WGS) entry which is preliminary data.</text>
</comment>
<reference evidence="14" key="2">
    <citation type="submission" date="2020-09" db="EMBL/GenBank/DDBJ databases">
        <authorList>
            <person name="Sun Q."/>
            <person name="Zhou Y."/>
        </authorList>
    </citation>
    <scope>NUCLEOTIDE SEQUENCE</scope>
    <source>
        <strain evidence="14">CGMCC 4.7308</strain>
    </source>
</reference>
<dbReference type="AlphaFoldDB" id="A0A917TB23"/>
<comment type="caution">
    <text evidence="9">Lacks conserved residue(s) required for the propagation of feature annotation.</text>
</comment>
<dbReference type="PANTHER" id="PTHR30081">
    <property type="entry name" value="PROTEIN-EXPORT MEMBRANE PROTEIN SEC"/>
    <property type="match status" value="1"/>
</dbReference>
<evidence type="ECO:0000256" key="3">
    <source>
        <dbReference type="ARBA" id="ARBA00022475"/>
    </source>
</evidence>
<dbReference type="EMBL" id="BMNA01000012">
    <property type="protein sequence ID" value="GGM14082.1"/>
    <property type="molecule type" value="Genomic_DNA"/>
</dbReference>
<dbReference type="SUPFAM" id="SSF82866">
    <property type="entry name" value="Multidrug efflux transporter AcrB transmembrane domain"/>
    <property type="match status" value="1"/>
</dbReference>
<keyword evidence="7 9" id="KW-0811">Translocation</keyword>
<comment type="subunit">
    <text evidence="9">Forms a complex with SecF. Part of the essential Sec protein translocation apparatus which comprises SecA, SecYEG and auxiliary proteins SecDF. Other proteins may also be involved.</text>
</comment>
<feature type="compositionally biased region" description="Low complexity" evidence="10">
    <location>
        <begin position="163"/>
        <end position="233"/>
    </location>
</feature>
<feature type="transmembrane region" description="Helical" evidence="9">
    <location>
        <begin position="441"/>
        <end position="462"/>
    </location>
</feature>
<keyword evidence="15" id="KW-1185">Reference proteome</keyword>
<organism evidence="14 15">
    <name type="scientific">Nakamurella endophytica</name>
    <dbReference type="NCBI Taxonomy" id="1748367"/>
    <lineage>
        <taxon>Bacteria</taxon>
        <taxon>Bacillati</taxon>
        <taxon>Actinomycetota</taxon>
        <taxon>Actinomycetes</taxon>
        <taxon>Nakamurellales</taxon>
        <taxon>Nakamurellaceae</taxon>
        <taxon>Nakamurella</taxon>
    </lineage>
</organism>
<dbReference type="GO" id="GO:0065002">
    <property type="term" value="P:intracellular protein transmembrane transport"/>
    <property type="evidence" value="ECO:0007669"/>
    <property type="project" value="UniProtKB-UniRule"/>
</dbReference>
<dbReference type="Pfam" id="PF02355">
    <property type="entry name" value="SecD_SecF_C"/>
    <property type="match status" value="1"/>
</dbReference>
<evidence type="ECO:0000256" key="7">
    <source>
        <dbReference type="ARBA" id="ARBA00023010"/>
    </source>
</evidence>
<evidence type="ECO:0000256" key="2">
    <source>
        <dbReference type="ARBA" id="ARBA00022448"/>
    </source>
</evidence>
<evidence type="ECO:0000256" key="9">
    <source>
        <dbReference type="HAMAP-Rule" id="MF_01463"/>
    </source>
</evidence>
<keyword evidence="5 9" id="KW-0653">Protein transport</keyword>
<dbReference type="Proteomes" id="UP000655208">
    <property type="component" value="Unassembled WGS sequence"/>
</dbReference>
<feature type="domain" description="Protein translocase subunit SecDF P1" evidence="12">
    <location>
        <begin position="51"/>
        <end position="92"/>
    </location>
</feature>
<dbReference type="InterPro" id="IPR048631">
    <property type="entry name" value="SecD_1st"/>
</dbReference>
<keyword evidence="8 9" id="KW-0472">Membrane</keyword>
<evidence type="ECO:0000259" key="13">
    <source>
        <dbReference type="Pfam" id="PF22599"/>
    </source>
</evidence>
<dbReference type="PANTHER" id="PTHR30081:SF1">
    <property type="entry name" value="PROTEIN TRANSLOCASE SUBUNIT SECD"/>
    <property type="match status" value="1"/>
</dbReference>
<dbReference type="InterPro" id="IPR048634">
    <property type="entry name" value="SecD_SecF_C"/>
</dbReference>
<dbReference type="GO" id="GO:0005886">
    <property type="term" value="C:plasma membrane"/>
    <property type="evidence" value="ECO:0007669"/>
    <property type="project" value="UniProtKB-SubCell"/>
</dbReference>
<proteinExistence type="inferred from homology"/>
<dbReference type="GO" id="GO:0043952">
    <property type="term" value="P:protein transport by the Sec complex"/>
    <property type="evidence" value="ECO:0007669"/>
    <property type="project" value="UniProtKB-UniRule"/>
</dbReference>
<sequence>MFALLTALLYGLVFLTPGSNSPKLGIDLQGGTRITLTAQTPDGSTPSRDSMNQARTIMENRVNGSGVVGADVQIDGSNQLVITVPGTQDLGNLTRSARLNIRPVTATGYDVSALPTSSAATSGASGSSGASSQAPVTRSAIGDTGGPTSSSQAPSASVGNAPATTTATGSAAATTGTTGSAQGLRQAAPATTAPAATPTAAPTTAAAPTTGATSVPNPAVTGTPAATPTASGTGATGTTGSGAASSGAGAGTFPLPGSDPNNANQPAAKDAAGWAAWVTAATTAVQNGSVTCKELEPKVGQDDPSRPLLSCGTGSVQDSATVYLLDATLIPGTQIDNAAAALDQNGAGWVINVSFDSAGYKTWSNYTANNVNKQTAFTLDGQVLSAPAIRQAITTTVTQVSGNFTQASATSLANSLKYGALPLNFGSGTAQSVSAELGSEYLTAGLIAGGIGLLLVVVYCLIYYRLLGVITILSLVLSGLLVYAIMVLLGRWIGLSLDMAGVAGLIIAIGITADSFVIYFERLKDEVREGRSFRSAVPRGWERAKRTILSADAVSFLSALVLYLVAVGDVKGFAFTLGLSTVLDLIVVFLVTHPLVALASGSRVFASPRWSGLGATAAAGARQRAGTARLTVKEA</sequence>
<evidence type="ECO:0000256" key="8">
    <source>
        <dbReference type="ARBA" id="ARBA00023136"/>
    </source>
</evidence>
<evidence type="ECO:0000259" key="12">
    <source>
        <dbReference type="Pfam" id="PF21760"/>
    </source>
</evidence>
<accession>A0A917TB23</accession>
<feature type="region of interest" description="Disordered" evidence="10">
    <location>
        <begin position="114"/>
        <end position="268"/>
    </location>
</feature>
<feature type="transmembrane region" description="Helical" evidence="9">
    <location>
        <begin position="548"/>
        <end position="567"/>
    </location>
</feature>
<dbReference type="InterPro" id="IPR055344">
    <property type="entry name" value="SecD_SecF_C_bact"/>
</dbReference>
<dbReference type="GO" id="GO:0015450">
    <property type="term" value="F:protein-transporting ATPase activity"/>
    <property type="evidence" value="ECO:0007669"/>
    <property type="project" value="InterPro"/>
</dbReference>
<dbReference type="GO" id="GO:0006605">
    <property type="term" value="P:protein targeting"/>
    <property type="evidence" value="ECO:0007669"/>
    <property type="project" value="UniProtKB-UniRule"/>
</dbReference>
<feature type="domain" description="SecDF P1 head subdomain" evidence="13">
    <location>
        <begin position="319"/>
        <end position="422"/>
    </location>
</feature>
<comment type="similarity">
    <text evidence="9">Belongs to the SecD/SecF family. SecD subfamily.</text>
</comment>
<name>A0A917TB23_9ACTN</name>
<dbReference type="InterPro" id="IPR022646">
    <property type="entry name" value="SecD/SecF_CS"/>
</dbReference>
<dbReference type="Pfam" id="PF07549">
    <property type="entry name" value="Sec_GG"/>
    <property type="match status" value="1"/>
</dbReference>
<dbReference type="Gene3D" id="1.20.1640.10">
    <property type="entry name" value="Multidrug efflux transporter AcrB transmembrane domain"/>
    <property type="match status" value="1"/>
</dbReference>
<keyword evidence="3 9" id="KW-1003">Cell membrane</keyword>
<comment type="function">
    <text evidence="9">Part of the Sec protein translocase complex. Interacts with the SecYEG preprotein conducting channel. SecDF uses the proton motive force (PMF) to complete protein translocation after the ATP-dependent function of SecA.</text>
</comment>
<evidence type="ECO:0000313" key="15">
    <source>
        <dbReference type="Proteomes" id="UP000655208"/>
    </source>
</evidence>
<feature type="compositionally biased region" description="Low complexity" evidence="10">
    <location>
        <begin position="116"/>
        <end position="132"/>
    </location>
</feature>
<feature type="transmembrane region" description="Helical" evidence="9">
    <location>
        <begin position="499"/>
        <end position="520"/>
    </location>
</feature>
<dbReference type="InterPro" id="IPR054384">
    <property type="entry name" value="SecDF_P1_head"/>
</dbReference>
<keyword evidence="2 9" id="KW-0813">Transport</keyword>